<accession>B8GJP5</accession>
<dbReference type="InterPro" id="IPR037175">
    <property type="entry name" value="KFase_sf"/>
</dbReference>
<reference evidence="8 9" key="1">
    <citation type="journal article" date="2015" name="Genome Announc.">
        <title>Complete Genome Sequence of Methanosphaerula palustris E1-9CT, a Hydrogenotrophic Methanogen Isolated from a Minerotrophic Fen Peatland.</title>
        <authorList>
            <person name="Cadillo-Quiroz H."/>
            <person name="Browne P."/>
            <person name="Kyrpides N."/>
            <person name="Woyke T."/>
            <person name="Goodwin L."/>
            <person name="Detter C."/>
            <person name="Yavitt J.B."/>
            <person name="Zinder S.H."/>
        </authorList>
    </citation>
    <scope>NUCLEOTIDE SEQUENCE [LARGE SCALE GENOMIC DNA]</scope>
    <source>
        <strain evidence="9">ATCC BAA-1556 / DSM 19958 / E1-9c</strain>
    </source>
</reference>
<comment type="subunit">
    <text evidence="3">Homodimer.</text>
</comment>
<dbReference type="PANTHER" id="PTHR31118">
    <property type="entry name" value="CYCLASE-LIKE PROTEIN 2"/>
    <property type="match status" value="1"/>
</dbReference>
<organism evidence="8 9">
    <name type="scientific">Methanosphaerula palustris (strain ATCC BAA-1556 / DSM 19958 / E1-9c)</name>
    <dbReference type="NCBI Taxonomy" id="521011"/>
    <lineage>
        <taxon>Archaea</taxon>
        <taxon>Methanobacteriati</taxon>
        <taxon>Methanobacteriota</taxon>
        <taxon>Stenosarchaea group</taxon>
        <taxon>Methanomicrobia</taxon>
        <taxon>Methanomicrobiales</taxon>
        <taxon>Methanoregulaceae</taxon>
        <taxon>Methanosphaerula</taxon>
    </lineage>
</organism>
<protein>
    <submittedName>
        <fullName evidence="8">Cyclase family protein</fullName>
    </submittedName>
</protein>
<dbReference type="InterPro" id="IPR007325">
    <property type="entry name" value="KFase/CYL"/>
</dbReference>
<dbReference type="GO" id="GO:0046872">
    <property type="term" value="F:metal ion binding"/>
    <property type="evidence" value="ECO:0007669"/>
    <property type="project" value="UniProtKB-KW"/>
</dbReference>
<dbReference type="FunFam" id="3.50.30.50:FF:000001">
    <property type="entry name" value="Kynurenine formamidase"/>
    <property type="match status" value="1"/>
</dbReference>
<evidence type="ECO:0000256" key="3">
    <source>
        <dbReference type="ARBA" id="ARBA00011738"/>
    </source>
</evidence>
<dbReference type="GO" id="GO:0004061">
    <property type="term" value="F:arylformamidase activity"/>
    <property type="evidence" value="ECO:0007669"/>
    <property type="project" value="InterPro"/>
</dbReference>
<evidence type="ECO:0000256" key="2">
    <source>
        <dbReference type="ARBA" id="ARBA00005023"/>
    </source>
</evidence>
<dbReference type="OrthoDB" id="9014at2157"/>
<dbReference type="HOGENOM" id="CLU_030671_3_1_2"/>
<keyword evidence="7" id="KW-0823">Tryptophan catabolism</keyword>
<evidence type="ECO:0000256" key="1">
    <source>
        <dbReference type="ARBA" id="ARBA00001947"/>
    </source>
</evidence>
<dbReference type="Pfam" id="PF04199">
    <property type="entry name" value="Cyclase"/>
    <property type="match status" value="1"/>
</dbReference>
<dbReference type="SUPFAM" id="SSF102198">
    <property type="entry name" value="Putative cyclase"/>
    <property type="match status" value="1"/>
</dbReference>
<evidence type="ECO:0000256" key="5">
    <source>
        <dbReference type="ARBA" id="ARBA00022801"/>
    </source>
</evidence>
<comment type="cofactor">
    <cofactor evidence="1">
        <name>Zn(2+)</name>
        <dbReference type="ChEBI" id="CHEBI:29105"/>
    </cofactor>
</comment>
<evidence type="ECO:0000313" key="9">
    <source>
        <dbReference type="Proteomes" id="UP000002457"/>
    </source>
</evidence>
<keyword evidence="5" id="KW-0378">Hydrolase</keyword>
<evidence type="ECO:0000256" key="6">
    <source>
        <dbReference type="ARBA" id="ARBA00022833"/>
    </source>
</evidence>
<proteinExistence type="predicted"/>
<gene>
    <name evidence="8" type="ordered locus">Mpal_0317</name>
</gene>
<dbReference type="AlphaFoldDB" id="B8GJP5"/>
<dbReference type="eggNOG" id="arCOG02462">
    <property type="taxonomic scope" value="Archaea"/>
</dbReference>
<sequence>MAGEQAIIDLTRSLSPDMMVFPGDPAVRFTSIDEAGATITSLSLCSHSGTHIDAPHHYYKDGAGVDQIPLTHLIGRCRVIDLQVAGDEITAADLSKRLCGATRVLIRTWFSEKTTFDQHYPALSREAAALLCREKVICVGVDTPSVEPFTGDGSVHRKLLGEGIAIIELLDLSRVAGGEYWLTALPLPLKGLDGAPARVVLLKNYHGEGS</sequence>
<name>B8GJP5_METPE</name>
<dbReference type="GO" id="GO:0019441">
    <property type="term" value="P:L-tryptophan catabolic process to kynurenine"/>
    <property type="evidence" value="ECO:0007669"/>
    <property type="project" value="InterPro"/>
</dbReference>
<dbReference type="GeneID" id="7272618"/>
<dbReference type="Proteomes" id="UP000002457">
    <property type="component" value="Chromosome"/>
</dbReference>
<keyword evidence="9" id="KW-1185">Reference proteome</keyword>
<evidence type="ECO:0000256" key="4">
    <source>
        <dbReference type="ARBA" id="ARBA00022723"/>
    </source>
</evidence>
<keyword evidence="4" id="KW-0479">Metal-binding</keyword>
<evidence type="ECO:0000313" key="8">
    <source>
        <dbReference type="EMBL" id="ACL15699.1"/>
    </source>
</evidence>
<evidence type="ECO:0000256" key="7">
    <source>
        <dbReference type="ARBA" id="ARBA00023079"/>
    </source>
</evidence>
<keyword evidence="6" id="KW-0862">Zinc</keyword>
<comment type="pathway">
    <text evidence="2">Amino-acid degradation.</text>
</comment>
<dbReference type="KEGG" id="mpl:Mpal_0317"/>
<dbReference type="PANTHER" id="PTHR31118:SF12">
    <property type="entry name" value="CYCLASE-LIKE PROTEIN 2"/>
    <property type="match status" value="1"/>
</dbReference>
<dbReference type="EMBL" id="CP001338">
    <property type="protein sequence ID" value="ACL15699.1"/>
    <property type="molecule type" value="Genomic_DNA"/>
</dbReference>
<dbReference type="STRING" id="521011.Mpal_0317"/>
<dbReference type="RefSeq" id="WP_012617018.1">
    <property type="nucleotide sequence ID" value="NC_011832.1"/>
</dbReference>
<dbReference type="Gene3D" id="3.50.30.50">
    <property type="entry name" value="Putative cyclase"/>
    <property type="match status" value="1"/>
</dbReference>